<comment type="function">
    <text evidence="8">The phosphoenolpyruvate-dependent sugar phosphotransferase system (PTS), a major carbohydrate active -transport system, catalyzes the phosphorylation of incoming sugar substrates concomitant with their translocation across the cell membrane.</text>
</comment>
<dbReference type="PANTHER" id="PTHR33989:SF4">
    <property type="entry name" value="PTS SYSTEM N,N'-DIACETYLCHITOBIOSE-SPECIFIC EIIC COMPONENT"/>
    <property type="match status" value="1"/>
</dbReference>
<dbReference type="AlphaFoldDB" id="A0A940PGR3"/>
<keyword evidence="6 9" id="KW-1133">Transmembrane helix</keyword>
<name>A0A940PGR3_9ENTE</name>
<comment type="caution">
    <text evidence="11">The sequence shown here is derived from an EMBL/GenBank/DDBJ whole genome shotgun (WGS) entry which is preliminary data.</text>
</comment>
<keyword evidence="7 8" id="KW-0472">Membrane</keyword>
<sequence length="433" mass="47716">MSFHSIGEAVENKMMPLANKMGTQRHLSAIRDAFITLLPINLTGGVVAILKSPPITETTTNKFLLGWADWVASNELIFSWLYAFTLGAMSLYICMGVTHFLCKYYQLETFIPMMFATLGFMLVATVPVELGYAAKTLDFTYIDGKGIIPALLIAFLTSELYALMKRKNFGRIKMPDSVPASLSEVFASLVPGMVLIGLYGVIFIVFHKIGTPFPKFLFQLLTPALHAADSLPSVIFITVITHIFWFFGLHDAALSGIVGPLRDGNLSINATAQVAGETLPHIFTTPFYVYFIVIGGSGAVLGLAFFLLFAKSKQLKVLGRIGILPSFFGISEPLIFGIPLMLNPLFFIPFICAPTFNAIVAYVLTKIGLLDRTFSMLSWNMPSLIGGFFSTLDVKSIVIIVGLTVVNALMYYPFLKIYDRQLVAKENESIEKD</sequence>
<comment type="subcellular location">
    <subcellularLocation>
        <location evidence="1">Cell membrane</location>
        <topology evidence="1">Multi-pass membrane protein</topology>
    </subcellularLocation>
</comment>
<feature type="domain" description="PTS EIIC type-3" evidence="10">
    <location>
        <begin position="10"/>
        <end position="414"/>
    </location>
</feature>
<feature type="transmembrane region" description="Helical" evidence="9">
    <location>
        <begin position="80"/>
        <end position="102"/>
    </location>
</feature>
<evidence type="ECO:0000256" key="9">
    <source>
        <dbReference type="SAM" id="Phobius"/>
    </source>
</evidence>
<evidence type="ECO:0000256" key="2">
    <source>
        <dbReference type="ARBA" id="ARBA00022448"/>
    </source>
</evidence>
<keyword evidence="4 8" id="KW-0762">Sugar transport</keyword>
<dbReference type="PIRSF" id="PIRSF006351">
    <property type="entry name" value="PTS_EIIC-Cellobiose"/>
    <property type="match status" value="1"/>
</dbReference>
<accession>A0A940PGR3</accession>
<feature type="transmembrane region" description="Helical" evidence="9">
    <location>
        <begin position="29"/>
        <end position="50"/>
    </location>
</feature>
<keyword evidence="2 8" id="KW-0813">Transport</keyword>
<reference evidence="11" key="1">
    <citation type="submission" date="2020-12" db="EMBL/GenBank/DDBJ databases">
        <title>Vagococcus allomyrinae sp. nov. and Enterococcus lavae sp. nov., isolated from the larvae of Allomyrina dichotoma.</title>
        <authorList>
            <person name="Lee S.D."/>
        </authorList>
    </citation>
    <scope>NUCLEOTIDE SEQUENCE</scope>
    <source>
        <strain evidence="11">BWB3-3</strain>
    </source>
</reference>
<keyword evidence="12" id="KW-1185">Reference proteome</keyword>
<evidence type="ECO:0000256" key="1">
    <source>
        <dbReference type="ARBA" id="ARBA00004651"/>
    </source>
</evidence>
<evidence type="ECO:0000256" key="8">
    <source>
        <dbReference type="PIRNR" id="PIRNR006351"/>
    </source>
</evidence>
<feature type="transmembrane region" description="Helical" evidence="9">
    <location>
        <begin position="185"/>
        <end position="206"/>
    </location>
</feature>
<dbReference type="EMBL" id="JAEEGA010000011">
    <property type="protein sequence ID" value="MBP1042593.1"/>
    <property type="molecule type" value="Genomic_DNA"/>
</dbReference>
<dbReference type="RefSeq" id="WP_209529911.1">
    <property type="nucleotide sequence ID" value="NZ_JAEEGA010000011.1"/>
</dbReference>
<dbReference type="InterPro" id="IPR003352">
    <property type="entry name" value="PTS_EIIC"/>
</dbReference>
<dbReference type="InterPro" id="IPR004501">
    <property type="entry name" value="PTS_EIIC_3"/>
</dbReference>
<keyword evidence="5 9" id="KW-0812">Transmembrane</keyword>
<evidence type="ECO:0000259" key="10">
    <source>
        <dbReference type="PROSITE" id="PS51105"/>
    </source>
</evidence>
<dbReference type="PANTHER" id="PTHR33989">
    <property type="match status" value="1"/>
</dbReference>
<protein>
    <recommendedName>
        <fullName evidence="8">Permease IIC component</fullName>
    </recommendedName>
</protein>
<gene>
    <name evidence="11" type="ORF">I6N95_16375</name>
</gene>
<dbReference type="GO" id="GO:0005886">
    <property type="term" value="C:plasma membrane"/>
    <property type="evidence" value="ECO:0007669"/>
    <property type="project" value="UniProtKB-SubCell"/>
</dbReference>
<evidence type="ECO:0000256" key="5">
    <source>
        <dbReference type="ARBA" id="ARBA00022692"/>
    </source>
</evidence>
<proteinExistence type="predicted"/>
<evidence type="ECO:0000256" key="4">
    <source>
        <dbReference type="ARBA" id="ARBA00022597"/>
    </source>
</evidence>
<dbReference type="Proteomes" id="UP000674938">
    <property type="component" value="Unassembled WGS sequence"/>
</dbReference>
<feature type="transmembrane region" description="Helical" evidence="9">
    <location>
        <begin position="346"/>
        <end position="364"/>
    </location>
</feature>
<evidence type="ECO:0000313" key="12">
    <source>
        <dbReference type="Proteomes" id="UP000674938"/>
    </source>
</evidence>
<feature type="transmembrane region" description="Helical" evidence="9">
    <location>
        <begin position="397"/>
        <end position="415"/>
    </location>
</feature>
<feature type="transmembrane region" description="Helical" evidence="9">
    <location>
        <begin position="321"/>
        <end position="340"/>
    </location>
</feature>
<feature type="transmembrane region" description="Helical" evidence="9">
    <location>
        <begin position="287"/>
        <end position="309"/>
    </location>
</feature>
<dbReference type="NCBIfam" id="TIGR00410">
    <property type="entry name" value="lacE"/>
    <property type="match status" value="1"/>
</dbReference>
<organism evidence="11 12">
    <name type="scientific">Vagococcus allomyrinae</name>
    <dbReference type="NCBI Taxonomy" id="2794353"/>
    <lineage>
        <taxon>Bacteria</taxon>
        <taxon>Bacillati</taxon>
        <taxon>Bacillota</taxon>
        <taxon>Bacilli</taxon>
        <taxon>Lactobacillales</taxon>
        <taxon>Enterococcaceae</taxon>
        <taxon>Vagococcus</taxon>
    </lineage>
</organism>
<dbReference type="PROSITE" id="PS51105">
    <property type="entry name" value="PTS_EIIC_TYPE_3"/>
    <property type="match status" value="1"/>
</dbReference>
<dbReference type="GO" id="GO:0009401">
    <property type="term" value="P:phosphoenolpyruvate-dependent sugar phosphotransferase system"/>
    <property type="evidence" value="ECO:0007669"/>
    <property type="project" value="InterPro"/>
</dbReference>
<dbReference type="InterPro" id="IPR004796">
    <property type="entry name" value="PTS_IIC_cello"/>
</dbReference>
<dbReference type="InterPro" id="IPR051088">
    <property type="entry name" value="PTS_Sugar-EIIC/EIIB"/>
</dbReference>
<keyword evidence="3 8" id="KW-1003">Cell membrane</keyword>
<evidence type="ECO:0000256" key="6">
    <source>
        <dbReference type="ARBA" id="ARBA00022989"/>
    </source>
</evidence>
<evidence type="ECO:0000313" key="11">
    <source>
        <dbReference type="EMBL" id="MBP1042593.1"/>
    </source>
</evidence>
<feature type="transmembrane region" description="Helical" evidence="9">
    <location>
        <begin position="146"/>
        <end position="164"/>
    </location>
</feature>
<feature type="transmembrane region" description="Helical" evidence="9">
    <location>
        <begin position="114"/>
        <end position="134"/>
    </location>
</feature>
<dbReference type="Pfam" id="PF02378">
    <property type="entry name" value="PTS_EIIC"/>
    <property type="match status" value="1"/>
</dbReference>
<dbReference type="GO" id="GO:0008982">
    <property type="term" value="F:protein-N(PI)-phosphohistidine-sugar phosphotransferase activity"/>
    <property type="evidence" value="ECO:0007669"/>
    <property type="project" value="UniProtKB-UniRule"/>
</dbReference>
<dbReference type="GO" id="GO:1902815">
    <property type="term" value="P:N,N'-diacetylchitobiose import"/>
    <property type="evidence" value="ECO:0007669"/>
    <property type="project" value="TreeGrafter"/>
</dbReference>
<evidence type="ECO:0000256" key="3">
    <source>
        <dbReference type="ARBA" id="ARBA00022475"/>
    </source>
</evidence>
<evidence type="ECO:0000256" key="7">
    <source>
        <dbReference type="ARBA" id="ARBA00023136"/>
    </source>
</evidence>